<organism evidence="3 4">
    <name type="scientific">Dorea ammoniilytica</name>
    <dbReference type="NCBI Taxonomy" id="2981788"/>
    <lineage>
        <taxon>Bacteria</taxon>
        <taxon>Bacillati</taxon>
        <taxon>Bacillota</taxon>
        <taxon>Clostridia</taxon>
        <taxon>Lachnospirales</taxon>
        <taxon>Lachnospiraceae</taxon>
        <taxon>Dorea</taxon>
    </lineage>
</organism>
<feature type="transmembrane region" description="Helical" evidence="2">
    <location>
        <begin position="38"/>
        <end position="60"/>
    </location>
</feature>
<keyword evidence="2" id="KW-0472">Membrane</keyword>
<dbReference type="Pfam" id="PF06541">
    <property type="entry name" value="ABC_trans_CmpB"/>
    <property type="match status" value="1"/>
</dbReference>
<keyword evidence="1" id="KW-0175">Coiled coil</keyword>
<protein>
    <recommendedName>
        <fullName evidence="5">ABC transporter permease</fullName>
    </recommendedName>
</protein>
<feature type="transmembrane region" description="Helical" evidence="2">
    <location>
        <begin position="107"/>
        <end position="131"/>
    </location>
</feature>
<dbReference type="InterPro" id="IPR010540">
    <property type="entry name" value="CmpB_TMEM229"/>
</dbReference>
<dbReference type="Proteomes" id="UP001207605">
    <property type="component" value="Unassembled WGS sequence"/>
</dbReference>
<dbReference type="RefSeq" id="WP_118384021.1">
    <property type="nucleotide sequence ID" value="NZ_JAOQJV010000004.1"/>
</dbReference>
<keyword evidence="4" id="KW-1185">Reference proteome</keyword>
<evidence type="ECO:0008006" key="5">
    <source>
        <dbReference type="Google" id="ProtNLM"/>
    </source>
</evidence>
<proteinExistence type="predicted"/>
<gene>
    <name evidence="3" type="ORF">OCV65_05270</name>
</gene>
<keyword evidence="2" id="KW-0812">Transmembrane</keyword>
<evidence type="ECO:0000313" key="4">
    <source>
        <dbReference type="Proteomes" id="UP001207605"/>
    </source>
</evidence>
<feature type="transmembrane region" description="Helical" evidence="2">
    <location>
        <begin position="66"/>
        <end position="86"/>
    </location>
</feature>
<feature type="transmembrane region" description="Helical" evidence="2">
    <location>
        <begin position="6"/>
        <end position="26"/>
    </location>
</feature>
<evidence type="ECO:0000313" key="3">
    <source>
        <dbReference type="EMBL" id="MCU6699647.1"/>
    </source>
</evidence>
<dbReference type="EMBL" id="JAOQJV010000004">
    <property type="protein sequence ID" value="MCU6699647.1"/>
    <property type="molecule type" value="Genomic_DNA"/>
</dbReference>
<accession>A0ABT2S4Y3</accession>
<reference evidence="3 4" key="1">
    <citation type="journal article" date="2021" name="ISME Commun">
        <title>Automated analysis of genomic sequences facilitates high-throughput and comprehensive description of bacteria.</title>
        <authorList>
            <person name="Hitch T.C.A."/>
        </authorList>
    </citation>
    <scope>NUCLEOTIDE SEQUENCE [LARGE SCALE GENOMIC DNA]</scope>
    <source>
        <strain evidence="3 4">Sanger_02</strain>
    </source>
</reference>
<keyword evidence="2" id="KW-1133">Transmembrane helix</keyword>
<comment type="caution">
    <text evidence="3">The sequence shown here is derived from an EMBL/GenBank/DDBJ whole genome shotgun (WGS) entry which is preliminary data.</text>
</comment>
<name>A0ABT2S4Y3_9FIRM</name>
<sequence length="292" mass="33274">MGIYEILAYFFVYGVLGWCVEVAFAAVKEGRFVNRGFLNGPICPIYGVGVVSVIFSLQGFSESLLILYLASAVLVTFIEWLTGYVMDRIFHQKWWDYSGQPLNIGGYVCLPFSLIWGVFCVFIVKCFQPLVAHLIGYIPHIAGIVILVILSIAMLADLYVTASAILKLNKRLEAMEKIAAELREFSDRMGENIYENVKDGMEKEEQLKSKVASMKEVRKELRAEYSAGKEEWYKSQQQKLDELKGRYDSLVNGLGSVGERLVKAFPNMESRIHKDALREVKKRVAMRRNKRK</sequence>
<evidence type="ECO:0000256" key="2">
    <source>
        <dbReference type="SAM" id="Phobius"/>
    </source>
</evidence>
<feature type="transmembrane region" description="Helical" evidence="2">
    <location>
        <begin position="137"/>
        <end position="160"/>
    </location>
</feature>
<feature type="coiled-coil region" evidence="1">
    <location>
        <begin position="165"/>
        <end position="231"/>
    </location>
</feature>
<evidence type="ECO:0000256" key="1">
    <source>
        <dbReference type="SAM" id="Coils"/>
    </source>
</evidence>